<feature type="region of interest" description="Disordered" evidence="2">
    <location>
        <begin position="1"/>
        <end position="20"/>
    </location>
</feature>
<dbReference type="Pfam" id="PF12796">
    <property type="entry name" value="Ank_2"/>
    <property type="match status" value="1"/>
</dbReference>
<evidence type="ECO:0000256" key="1">
    <source>
        <dbReference type="PROSITE-ProRule" id="PRU00023"/>
    </source>
</evidence>
<dbReference type="InterPro" id="IPR036770">
    <property type="entry name" value="Ankyrin_rpt-contain_sf"/>
</dbReference>
<organism evidence="3">
    <name type="scientific">Pyrodinium bahamense</name>
    <dbReference type="NCBI Taxonomy" id="73915"/>
    <lineage>
        <taxon>Eukaryota</taxon>
        <taxon>Sar</taxon>
        <taxon>Alveolata</taxon>
        <taxon>Dinophyceae</taxon>
        <taxon>Gonyaulacales</taxon>
        <taxon>Pyrocystaceae</taxon>
        <taxon>Pyrodinium</taxon>
    </lineage>
</organism>
<dbReference type="AlphaFoldDB" id="A0A7S0FZU4"/>
<dbReference type="PROSITE" id="PS50088">
    <property type="entry name" value="ANK_REPEAT"/>
    <property type="match status" value="1"/>
</dbReference>
<feature type="compositionally biased region" description="Polar residues" evidence="2">
    <location>
        <begin position="219"/>
        <end position="230"/>
    </location>
</feature>
<dbReference type="SUPFAM" id="SSF48403">
    <property type="entry name" value="Ankyrin repeat"/>
    <property type="match status" value="1"/>
</dbReference>
<name>A0A7S0FZU4_9DINO</name>
<protein>
    <submittedName>
        <fullName evidence="3">Uncharacterized protein</fullName>
    </submittedName>
</protein>
<gene>
    <name evidence="3" type="ORF">PBAH0796_LOCUS33128</name>
</gene>
<proteinExistence type="predicted"/>
<dbReference type="Gene3D" id="1.25.40.20">
    <property type="entry name" value="Ankyrin repeat-containing domain"/>
    <property type="match status" value="1"/>
</dbReference>
<feature type="region of interest" description="Disordered" evidence="2">
    <location>
        <begin position="74"/>
        <end position="151"/>
    </location>
</feature>
<dbReference type="InterPro" id="IPR002110">
    <property type="entry name" value="Ankyrin_rpt"/>
</dbReference>
<sequence length="266" mass="30167">MFCKSKCSPSNPATDSVRVDLAEVQRKAQEDVERFDMGDGRYVEKHGANRLVVGAKDPEEADCLVAEWQKEVQRRAEEQERKAKEEAESSARARAEQLARERAEEQRQHQEEVERAQREEERQLQEEQEQLRREEEEARLELEARQRREEEERRLAREREAQQRKEALSRFYAQHGFTGVNDARRSGCAMWAAATTYPLHCAAELADTEIVEMLLKEGANTSQKNSSGKTALQAAQRRNKVGSHDGVLQLLAGSGCGAARPHVGGA</sequence>
<dbReference type="EMBL" id="HBEG01054376">
    <property type="protein sequence ID" value="CAD8389656.1"/>
    <property type="molecule type" value="Transcribed_RNA"/>
</dbReference>
<accession>A0A7S0FZU4</accession>
<dbReference type="PROSITE" id="PS50297">
    <property type="entry name" value="ANK_REP_REGION"/>
    <property type="match status" value="1"/>
</dbReference>
<evidence type="ECO:0000256" key="2">
    <source>
        <dbReference type="SAM" id="MobiDB-lite"/>
    </source>
</evidence>
<feature type="repeat" description="ANK" evidence="1">
    <location>
        <begin position="194"/>
        <end position="226"/>
    </location>
</feature>
<keyword evidence="1" id="KW-0040">ANK repeat</keyword>
<reference evidence="3" key="1">
    <citation type="submission" date="2021-01" db="EMBL/GenBank/DDBJ databases">
        <authorList>
            <person name="Corre E."/>
            <person name="Pelletier E."/>
            <person name="Niang G."/>
            <person name="Scheremetjew M."/>
            <person name="Finn R."/>
            <person name="Kale V."/>
            <person name="Holt S."/>
            <person name="Cochrane G."/>
            <person name="Meng A."/>
            <person name="Brown T."/>
            <person name="Cohen L."/>
        </authorList>
    </citation>
    <scope>NUCLEOTIDE SEQUENCE</scope>
    <source>
        <strain evidence="3">Pbaha01</strain>
    </source>
</reference>
<feature type="region of interest" description="Disordered" evidence="2">
    <location>
        <begin position="219"/>
        <end position="238"/>
    </location>
</feature>
<evidence type="ECO:0000313" key="3">
    <source>
        <dbReference type="EMBL" id="CAD8389656.1"/>
    </source>
</evidence>